<evidence type="ECO:0000313" key="2">
    <source>
        <dbReference type="EMBL" id="GBM83365.1"/>
    </source>
</evidence>
<dbReference type="AlphaFoldDB" id="A0A4Y2J0A8"/>
<comment type="caution">
    <text evidence="2">The sequence shown here is derived from an EMBL/GenBank/DDBJ whole genome shotgun (WGS) entry which is preliminary data.</text>
</comment>
<keyword evidence="3" id="KW-1185">Reference proteome</keyword>
<accession>A0A4Y2J0A8</accession>
<reference evidence="2 3" key="1">
    <citation type="journal article" date="2019" name="Sci. Rep.">
        <title>Orb-weaving spider Araneus ventricosus genome elucidates the spidroin gene catalogue.</title>
        <authorList>
            <person name="Kono N."/>
            <person name="Nakamura H."/>
            <person name="Ohtoshi R."/>
            <person name="Moran D.A.P."/>
            <person name="Shinohara A."/>
            <person name="Yoshida Y."/>
            <person name="Fujiwara M."/>
            <person name="Mori M."/>
            <person name="Tomita M."/>
            <person name="Arakawa K."/>
        </authorList>
    </citation>
    <scope>NUCLEOTIDE SEQUENCE [LARGE SCALE GENOMIC DNA]</scope>
</reference>
<gene>
    <name evidence="2" type="ORF">AVEN_73151_1</name>
</gene>
<organism evidence="2 3">
    <name type="scientific">Araneus ventricosus</name>
    <name type="common">Orbweaver spider</name>
    <name type="synonym">Epeira ventricosa</name>
    <dbReference type="NCBI Taxonomy" id="182803"/>
    <lineage>
        <taxon>Eukaryota</taxon>
        <taxon>Metazoa</taxon>
        <taxon>Ecdysozoa</taxon>
        <taxon>Arthropoda</taxon>
        <taxon>Chelicerata</taxon>
        <taxon>Arachnida</taxon>
        <taxon>Araneae</taxon>
        <taxon>Araneomorphae</taxon>
        <taxon>Entelegynae</taxon>
        <taxon>Araneoidea</taxon>
        <taxon>Araneidae</taxon>
        <taxon>Araneus</taxon>
    </lineage>
</organism>
<name>A0A4Y2J0A8_ARAVE</name>
<protein>
    <submittedName>
        <fullName evidence="2">Uncharacterized protein</fullName>
    </submittedName>
</protein>
<sequence length="88" mass="9740">MTLPFPSQASTPRQPEDVSSKTSDLPRTRRTSTVLLQRNLELSGFEADTLKLSHHGPLKKLKETKFSLPLDPLPQKLFLLLAVGISSS</sequence>
<evidence type="ECO:0000313" key="3">
    <source>
        <dbReference type="Proteomes" id="UP000499080"/>
    </source>
</evidence>
<evidence type="ECO:0000256" key="1">
    <source>
        <dbReference type="SAM" id="MobiDB-lite"/>
    </source>
</evidence>
<feature type="compositionally biased region" description="Polar residues" evidence="1">
    <location>
        <begin position="1"/>
        <end position="13"/>
    </location>
</feature>
<dbReference type="Proteomes" id="UP000499080">
    <property type="component" value="Unassembled WGS sequence"/>
</dbReference>
<feature type="compositionally biased region" description="Basic and acidic residues" evidence="1">
    <location>
        <begin position="14"/>
        <end position="27"/>
    </location>
</feature>
<dbReference type="EMBL" id="BGPR01003073">
    <property type="protein sequence ID" value="GBM83365.1"/>
    <property type="molecule type" value="Genomic_DNA"/>
</dbReference>
<feature type="region of interest" description="Disordered" evidence="1">
    <location>
        <begin position="1"/>
        <end position="32"/>
    </location>
</feature>
<proteinExistence type="predicted"/>